<name>A0A4R9I8R9_9LEPT</name>
<accession>A0A4R9I8R9</accession>
<dbReference type="OrthoDB" id="5147465at2"/>
<dbReference type="EMBL" id="RQFK01000026">
    <property type="protein sequence ID" value="TGK82578.1"/>
    <property type="molecule type" value="Genomic_DNA"/>
</dbReference>
<sequence length="172" mass="20112">MIPKLTEFARVIDWKPEWDFGAPIPQVYSNGNKTFLIYYINEPDPAWDGTYVNIIDNSSDTLYNLALVEFIGTLAYKFGMFNDEVASGSPLSKAGLDSYSAHIIENSSWIQELKKIHKIHPEFSEKRWENYNHYFFFFHDDMFEIIASDYKIETHKTTFLNLSKNICDRLNS</sequence>
<reference evidence="1" key="1">
    <citation type="journal article" date="2019" name="PLoS Negl. Trop. Dis.">
        <title>Revisiting the worldwide diversity of Leptospira species in the environment.</title>
        <authorList>
            <person name="Vincent A.T."/>
            <person name="Schiettekatte O."/>
            <person name="Bourhy P."/>
            <person name="Veyrier F.J."/>
            <person name="Picardeau M."/>
        </authorList>
    </citation>
    <scope>NUCLEOTIDE SEQUENCE [LARGE SCALE GENOMIC DNA]</scope>
    <source>
        <strain evidence="1">201800287</strain>
    </source>
</reference>
<comment type="caution">
    <text evidence="1">The sequence shown here is derived from an EMBL/GenBank/DDBJ whole genome shotgun (WGS) entry which is preliminary data.</text>
</comment>
<dbReference type="RefSeq" id="WP_135602392.1">
    <property type="nucleotide sequence ID" value="NZ_RQFK01000026.1"/>
</dbReference>
<dbReference type="AlphaFoldDB" id="A0A4R9I8R9"/>
<evidence type="ECO:0000313" key="2">
    <source>
        <dbReference type="Proteomes" id="UP000298009"/>
    </source>
</evidence>
<dbReference type="Proteomes" id="UP000298009">
    <property type="component" value="Unassembled WGS sequence"/>
</dbReference>
<protein>
    <submittedName>
        <fullName evidence="1">Uncharacterized protein</fullName>
    </submittedName>
</protein>
<keyword evidence="2" id="KW-1185">Reference proteome</keyword>
<gene>
    <name evidence="1" type="ORF">EHQ24_15175</name>
</gene>
<evidence type="ECO:0000313" key="1">
    <source>
        <dbReference type="EMBL" id="TGK82578.1"/>
    </source>
</evidence>
<proteinExistence type="predicted"/>
<organism evidence="1 2">
    <name type="scientific">Leptospira noumeaensis</name>
    <dbReference type="NCBI Taxonomy" id="2484964"/>
    <lineage>
        <taxon>Bacteria</taxon>
        <taxon>Pseudomonadati</taxon>
        <taxon>Spirochaetota</taxon>
        <taxon>Spirochaetia</taxon>
        <taxon>Leptospirales</taxon>
        <taxon>Leptospiraceae</taxon>
        <taxon>Leptospira</taxon>
    </lineage>
</organism>